<dbReference type="STRING" id="91626.A0A0C9M801"/>
<dbReference type="InterPro" id="IPR008928">
    <property type="entry name" value="6-hairpin_glycosidase_sf"/>
</dbReference>
<proteinExistence type="inferred from homology"/>
<comment type="catalytic activity">
    <reaction evidence="1">
        <text>Hydrolysis of terminal (1-&gt;4)-linked alpha-D-glucose residues successively from non-reducing ends of the chains with release of beta-D-glucose.</text>
        <dbReference type="EC" id="3.2.1.3"/>
    </reaction>
</comment>
<dbReference type="InterPro" id="IPR012341">
    <property type="entry name" value="6hp_glycosidase-like_sf"/>
</dbReference>
<reference evidence="10" key="1">
    <citation type="submission" date="2014-09" db="EMBL/GenBank/DDBJ databases">
        <title>Draft genome sequence of an oleaginous Mucoromycotina fungus Mucor ambiguus NBRC6742.</title>
        <authorList>
            <person name="Takeda I."/>
            <person name="Yamane N."/>
            <person name="Morita T."/>
            <person name="Tamano K."/>
            <person name="Machida M."/>
            <person name="Baker S."/>
            <person name="Koike H."/>
        </authorList>
    </citation>
    <scope>NUCLEOTIDE SEQUENCE</scope>
    <source>
        <strain evidence="10">NBRC 6742</strain>
    </source>
</reference>
<evidence type="ECO:0000256" key="1">
    <source>
        <dbReference type="ARBA" id="ARBA00001863"/>
    </source>
</evidence>
<dbReference type="GO" id="GO:0000324">
    <property type="term" value="C:fungal-type vacuole"/>
    <property type="evidence" value="ECO:0007669"/>
    <property type="project" value="TreeGrafter"/>
</dbReference>
<dbReference type="OrthoDB" id="6123450at2759"/>
<dbReference type="InterPro" id="IPR011613">
    <property type="entry name" value="GH15-like"/>
</dbReference>
<keyword evidence="4 10" id="KW-0378">Hydrolase</keyword>
<evidence type="ECO:0000313" key="10">
    <source>
        <dbReference type="EMBL" id="GAN03184.1"/>
    </source>
</evidence>
<keyword evidence="5" id="KW-0119">Carbohydrate metabolism</keyword>
<dbReference type="Proteomes" id="UP000053815">
    <property type="component" value="Unassembled WGS sequence"/>
</dbReference>
<dbReference type="GO" id="GO:0000272">
    <property type="term" value="P:polysaccharide catabolic process"/>
    <property type="evidence" value="ECO:0007669"/>
    <property type="project" value="UniProtKB-KW"/>
</dbReference>
<evidence type="ECO:0000256" key="7">
    <source>
        <dbReference type="ARBA" id="ARBA00023326"/>
    </source>
</evidence>
<feature type="domain" description="GH15-like" evidence="9">
    <location>
        <begin position="54"/>
        <end position="462"/>
    </location>
</feature>
<dbReference type="EC" id="3.2.1.3" evidence="3"/>
<dbReference type="AlphaFoldDB" id="A0A0C9M801"/>
<dbReference type="GO" id="GO:0004339">
    <property type="term" value="F:glucan 1,4-alpha-glucosidase activity"/>
    <property type="evidence" value="ECO:0007669"/>
    <property type="project" value="UniProtKB-EC"/>
</dbReference>
<dbReference type="SUPFAM" id="SSF48208">
    <property type="entry name" value="Six-hairpin glycosidases"/>
    <property type="match status" value="1"/>
</dbReference>
<protein>
    <recommendedName>
        <fullName evidence="3">glucan 1,4-alpha-glucosidase</fullName>
        <ecNumber evidence="3">3.2.1.3</ecNumber>
    </recommendedName>
</protein>
<keyword evidence="7" id="KW-0624">Polysaccharide degradation</keyword>
<dbReference type="PANTHER" id="PTHR31616">
    <property type="entry name" value="TREHALASE"/>
    <property type="match status" value="1"/>
</dbReference>
<sequence length="471" mass="52524">MFTSYLLILLTTSLVYYYSSTGSDAVATDSPLDVWVAKQHATSFKTIMTNINPPGTSRGFFAASLSTYKPDYFYTWTRDAALVARVISSIPETNLTVLTDYVDFQISTQMTPTVCDCLGEPKFNTDGSGYTGSWGRPQNDGPAERAIAFIAIANRWQLEGHDPTYITDTLVPAITRDLDYVASVWQEACFDLWEEIEGVHFYTLMVMRRALLDAVDFFDAHSDTPFRSDHNYKSTAYQIEKRIESFWSSHQNYITSTQDVRNGVQKPSGLDVSILLAANLVSSRNDGFFTPGSDKVLATAHALEEAFKSIYPLNQQLDEHLGTSIGRYPEDIYDGVGTSAGNPWFIATAAYTELYYLAIKEWKQVGVVVNDINMPFLHRLLGCSVASSSVIGLRNTHYYAPGSIELGQLVHRATVAADKYLATIQYHQARNGSMSEQFDRYIGYMAGARDLTWSHAAFISAAKAKSFHTVF</sequence>
<keyword evidence="8" id="KW-0732">Signal</keyword>
<feature type="signal peptide" evidence="8">
    <location>
        <begin position="1"/>
        <end position="17"/>
    </location>
</feature>
<evidence type="ECO:0000256" key="4">
    <source>
        <dbReference type="ARBA" id="ARBA00022801"/>
    </source>
</evidence>
<evidence type="ECO:0000259" key="9">
    <source>
        <dbReference type="Pfam" id="PF00723"/>
    </source>
</evidence>
<evidence type="ECO:0000256" key="2">
    <source>
        <dbReference type="ARBA" id="ARBA00006188"/>
    </source>
</evidence>
<keyword evidence="6" id="KW-0326">Glycosidase</keyword>
<gene>
    <name evidence="10" type="ORF">MAM1_0035d02635</name>
</gene>
<dbReference type="Gene3D" id="1.50.10.10">
    <property type="match status" value="1"/>
</dbReference>
<dbReference type="Pfam" id="PF00723">
    <property type="entry name" value="Glyco_hydro_15"/>
    <property type="match status" value="1"/>
</dbReference>
<dbReference type="EMBL" id="DF836324">
    <property type="protein sequence ID" value="GAN03184.1"/>
    <property type="molecule type" value="Genomic_DNA"/>
</dbReference>
<dbReference type="InterPro" id="IPR000165">
    <property type="entry name" value="Glucoamylase"/>
</dbReference>
<keyword evidence="11" id="KW-1185">Reference proteome</keyword>
<evidence type="ECO:0000313" key="11">
    <source>
        <dbReference type="Proteomes" id="UP000053815"/>
    </source>
</evidence>
<name>A0A0C9M801_9FUNG</name>
<dbReference type="PRINTS" id="PR00736">
    <property type="entry name" value="GLHYDRLASE15"/>
</dbReference>
<comment type="similarity">
    <text evidence="2">Belongs to the glycosyl hydrolase 15 family.</text>
</comment>
<organism evidence="10">
    <name type="scientific">Mucor ambiguus</name>
    <dbReference type="NCBI Taxonomy" id="91626"/>
    <lineage>
        <taxon>Eukaryota</taxon>
        <taxon>Fungi</taxon>
        <taxon>Fungi incertae sedis</taxon>
        <taxon>Mucoromycota</taxon>
        <taxon>Mucoromycotina</taxon>
        <taxon>Mucoromycetes</taxon>
        <taxon>Mucorales</taxon>
        <taxon>Mucorineae</taxon>
        <taxon>Mucoraceae</taxon>
        <taxon>Mucor</taxon>
    </lineage>
</organism>
<evidence type="ECO:0000256" key="8">
    <source>
        <dbReference type="SAM" id="SignalP"/>
    </source>
</evidence>
<feature type="chain" id="PRO_5002199371" description="glucan 1,4-alpha-glucosidase" evidence="8">
    <location>
        <begin position="18"/>
        <end position="471"/>
    </location>
</feature>
<dbReference type="PANTHER" id="PTHR31616:SF9">
    <property type="entry name" value="GLUCOAMYLASE, INTRACELLULAR SPORULATION-SPECIFIC"/>
    <property type="match status" value="1"/>
</dbReference>
<accession>A0A0C9M801</accession>
<evidence type="ECO:0000256" key="6">
    <source>
        <dbReference type="ARBA" id="ARBA00023295"/>
    </source>
</evidence>
<evidence type="ECO:0000256" key="3">
    <source>
        <dbReference type="ARBA" id="ARBA00012593"/>
    </source>
</evidence>
<evidence type="ECO:0000256" key="5">
    <source>
        <dbReference type="ARBA" id="ARBA00023277"/>
    </source>
</evidence>